<proteinExistence type="predicted"/>
<sequence>MEDDDFQTSIVSRLRFIARERAIRSEGSDEGFTVSISAENIKAETERSRIKKSVLENYSDAFNSAGFSSQIDNENKSIEVFVPAVVDSTRTNFSLDDINEQKDVIQEIRLREEMKYND</sequence>
<comment type="caution">
    <text evidence="1">The sequence shown here is derived from an EMBL/GenBank/DDBJ whole genome shotgun (WGS) entry which is preliminary data.</text>
</comment>
<evidence type="ECO:0000313" key="1">
    <source>
        <dbReference type="EMBL" id="SGY91348.1"/>
    </source>
</evidence>
<dbReference type="GeneID" id="61298028"/>
<dbReference type="EMBL" id="FPLJ01000052">
    <property type="protein sequence ID" value="SGY91348.1"/>
    <property type="molecule type" value="Genomic_DNA"/>
</dbReference>
<evidence type="ECO:0000313" key="2">
    <source>
        <dbReference type="Proteomes" id="UP000182660"/>
    </source>
</evidence>
<dbReference type="Proteomes" id="UP000182660">
    <property type="component" value="Unassembled WGS sequence"/>
</dbReference>
<organism evidence="1 2">
    <name type="scientific">Moritella viscosa</name>
    <dbReference type="NCBI Taxonomy" id="80854"/>
    <lineage>
        <taxon>Bacteria</taxon>
        <taxon>Pseudomonadati</taxon>
        <taxon>Pseudomonadota</taxon>
        <taxon>Gammaproteobacteria</taxon>
        <taxon>Alteromonadales</taxon>
        <taxon>Moritellaceae</taxon>
        <taxon>Moritella</taxon>
    </lineage>
</organism>
<protein>
    <submittedName>
        <fullName evidence="1">Uncharacterized protein yaaN</fullName>
    </submittedName>
</protein>
<keyword evidence="2" id="KW-1185">Reference proteome</keyword>
<name>A0ABY1HCJ2_9GAMM</name>
<gene>
    <name evidence="1" type="ORF">MT2528_2137</name>
</gene>
<dbReference type="RefSeq" id="WP_075473547.1">
    <property type="nucleotide sequence ID" value="NZ_CAWQZC010000127.1"/>
</dbReference>
<accession>A0ABY1HCJ2</accession>
<reference evidence="1 2" key="1">
    <citation type="submission" date="2016-11" db="EMBL/GenBank/DDBJ databases">
        <authorList>
            <person name="Klemetsen T."/>
        </authorList>
    </citation>
    <scope>NUCLEOTIDE SEQUENCE [LARGE SCALE GENOMIC DNA]</scope>
    <source>
        <strain evidence="1">MT 2528</strain>
    </source>
</reference>